<evidence type="ECO:0000313" key="2">
    <source>
        <dbReference type="Proteomes" id="UP001148313"/>
    </source>
</evidence>
<comment type="caution">
    <text evidence="1">The sequence shown here is derived from an EMBL/GenBank/DDBJ whole genome shotgun (WGS) entry which is preliminary data.</text>
</comment>
<sequence length="421" mass="47333">MEGTRFRLYPQPRFLDDFEEPETVYVSSPAGSLSPGPSDERMYTIFPIGKPAPYGISPDPDRSSDALMPPWTGECHEAAQPDAEGHFDYLEPGTPQFEAAHLFGTVRFVMDVWEGYFDRPIPWHSAKHYDRLELTILPSLENAYSGYGFLEMGGDRKHGRYKPFSLNFDVIAHEVGHAIIYSEVGVPDPSGATGEYFGFHESAADLVALISSLHFNSLVDRLLTKTSGNLYRLNSITRMAELSENAQIRIAANDVRLSEFERGWIKEHKLSQPLTGAFFDILVDLFHECLLDYGAISPQMEDLSDQLLATPDYEPVMQALFDEAFAANADAFKMALIDARDILGTYLADTWQRLDRNDLNFVDVARAIEAVDKNHTGGRFHKLIRGNFEMRDIGRVRVGPQLAPLQKDSHANSVRTLRPID</sequence>
<reference evidence="1" key="1">
    <citation type="submission" date="2022-11" db="EMBL/GenBank/DDBJ databases">
        <title>Hoeflea poritis sp. nov., isolated from scleractinian coral Porites lutea.</title>
        <authorList>
            <person name="Zhang G."/>
            <person name="Wei Q."/>
            <person name="Cai L."/>
        </authorList>
    </citation>
    <scope>NUCLEOTIDE SEQUENCE</scope>
    <source>
        <strain evidence="1">E7-10</strain>
    </source>
</reference>
<name>A0ABT4VNY3_9HYPH</name>
<dbReference type="SUPFAM" id="SSF55486">
    <property type="entry name" value="Metalloproteases ('zincins'), catalytic domain"/>
    <property type="match status" value="1"/>
</dbReference>
<organism evidence="1 2">
    <name type="scientific">Hoeflea poritis</name>
    <dbReference type="NCBI Taxonomy" id="2993659"/>
    <lineage>
        <taxon>Bacteria</taxon>
        <taxon>Pseudomonadati</taxon>
        <taxon>Pseudomonadota</taxon>
        <taxon>Alphaproteobacteria</taxon>
        <taxon>Hyphomicrobiales</taxon>
        <taxon>Rhizobiaceae</taxon>
        <taxon>Hoeflea</taxon>
    </lineage>
</organism>
<dbReference type="Proteomes" id="UP001148313">
    <property type="component" value="Unassembled WGS sequence"/>
</dbReference>
<evidence type="ECO:0008006" key="3">
    <source>
        <dbReference type="Google" id="ProtNLM"/>
    </source>
</evidence>
<dbReference type="EMBL" id="JAPJZH010000007">
    <property type="protein sequence ID" value="MDA4846391.1"/>
    <property type="molecule type" value="Genomic_DNA"/>
</dbReference>
<keyword evidence="2" id="KW-1185">Reference proteome</keyword>
<gene>
    <name evidence="1" type="ORF">OOZ53_13575</name>
</gene>
<evidence type="ECO:0000313" key="1">
    <source>
        <dbReference type="EMBL" id="MDA4846391.1"/>
    </source>
</evidence>
<accession>A0ABT4VNY3</accession>
<proteinExistence type="predicted"/>
<protein>
    <recommendedName>
        <fullName evidence="3">Peptidase M4 C-terminal domain-containing protein</fullName>
    </recommendedName>
</protein>
<dbReference type="RefSeq" id="WP_271090131.1">
    <property type="nucleotide sequence ID" value="NZ_JAPJZH010000007.1"/>
</dbReference>